<gene>
    <name evidence="1" type="ORF">CLV54_1214</name>
</gene>
<keyword evidence="2" id="KW-1185">Reference proteome</keyword>
<sequence length="197" mass="22256">MALCLRDLAGLADVARPSLPRVSAPPLPVVPLASIDSADAVTPALLTRIGGATGGPELAEQWNAWWERIVERERRSWLPRPRPPHFEAFDRELALQDLMLAHFDRADAWAIEQRRFYAARAAERMGSRPTDISDVIRDREHELRRRAFTFRLDLNVLPLEEPGAWIVAPNTIIVSESLRDDSASFRSWLTPVIHAIV</sequence>
<dbReference type="AlphaFoldDB" id="A0A2M9BZN8"/>
<comment type="caution">
    <text evidence="1">The sequence shown here is derived from an EMBL/GenBank/DDBJ whole genome shotgun (WGS) entry which is preliminary data.</text>
</comment>
<organism evidence="1 2">
    <name type="scientific">Compostimonas suwonensis</name>
    <dbReference type="NCBI Taxonomy" id="1048394"/>
    <lineage>
        <taxon>Bacteria</taxon>
        <taxon>Bacillati</taxon>
        <taxon>Actinomycetota</taxon>
        <taxon>Actinomycetes</taxon>
        <taxon>Micrococcales</taxon>
        <taxon>Microbacteriaceae</taxon>
        <taxon>Compostimonas</taxon>
    </lineage>
</organism>
<dbReference type="Proteomes" id="UP000230161">
    <property type="component" value="Unassembled WGS sequence"/>
</dbReference>
<reference evidence="1 2" key="1">
    <citation type="submission" date="2017-11" db="EMBL/GenBank/DDBJ databases">
        <title>Genomic Encyclopedia of Archaeal and Bacterial Type Strains, Phase II (KMG-II): From Individual Species to Whole Genera.</title>
        <authorList>
            <person name="Goeker M."/>
        </authorList>
    </citation>
    <scope>NUCLEOTIDE SEQUENCE [LARGE SCALE GENOMIC DNA]</scope>
    <source>
        <strain evidence="1 2">DSM 25625</strain>
    </source>
</reference>
<proteinExistence type="predicted"/>
<accession>A0A2M9BZN8</accession>
<evidence type="ECO:0000313" key="1">
    <source>
        <dbReference type="EMBL" id="PJJ63544.1"/>
    </source>
</evidence>
<name>A0A2M9BZN8_9MICO</name>
<evidence type="ECO:0000313" key="2">
    <source>
        <dbReference type="Proteomes" id="UP000230161"/>
    </source>
</evidence>
<protein>
    <submittedName>
        <fullName evidence="1">Uncharacterized protein</fullName>
    </submittedName>
</protein>
<dbReference type="EMBL" id="PGFB01000002">
    <property type="protein sequence ID" value="PJJ63544.1"/>
    <property type="molecule type" value="Genomic_DNA"/>
</dbReference>